<dbReference type="Proteomes" id="UP000831701">
    <property type="component" value="Chromosome 7"/>
</dbReference>
<name>A0ACB8WNG3_9TELE</name>
<protein>
    <submittedName>
        <fullName evidence="1">Uncharacterized protein</fullName>
    </submittedName>
</protein>
<sequence length="1318" mass="147012">MEKKMTDMVSTVLTELCLERKLCDVVIKVGDIEFDAHKVILCSCSSYFRTLFTGAWATSKKQMYTIPGVLPHMMQIIINYAYTHTVPVTEGNVVEVLAAADQFLVPGITQTCCLFLEDQLCLKNCIGIWRLVDFYHCPEMRDKVLLYILHHFEKLVGVSQELLELPVQQLVTIIENDHLNVKHEDTVFETILHWINHLPDQRRGHLPVLLPRVRLGLMTAIYLQNNVINNALIKDSIECIPIINDAVTAFIDFRSNRHSEAARGNLLNRPRLPPAILLITGGKDGNNSATRPEVYDSRADCWVTVSTEVVYRTDHGAAVLNNFVYLIGGSNHEGYLNTVQRFDLVTTTWHQVAPMNTCRCFVSVTVQNGCIYAMGGFDGRTYYNTAECYKPETDKWIMIAPMHAKRCGASATTLNGKVYICGGFNGRRVLSIAECYNPDINQWTMIAPMRSCRSGLGVIAYKDHIYAVGGTAIGTSYLRSAEAYNPQTNRWNIMPSMHNTRSYFGIEVVDDQIFVVGGYNGSTTMSSVERYDDEAGMWYSASDTAVPQTGLSCCVLYGLHSVAENLFSRDLLMLPDATGRPSDPSAQVRVVGGTCWAPLGGGSFVCCCELARTTDCQRPGPRAAGLGFLCVLSVESHRPPAAAMPGIEKLPIEETLEDSPQTRSLLGVFEEDTAAISNYCTQLYQAMHRIYDAQNELSAATHLTSRLLKEYDKQRFPLGGDDEVMSSTLQQFAKVIDELSSCHAVLSTQLADAMMFPITQFKERDLKEILTLKEVFQISSDDHDTAINRYSRLSKRRDNDKLRAEAVEDVYTSRKKQHQTMMHYFCSLNTLQYKKKMALLEPLLGYMQAQISFFKLGSENLTQQWEDFLGTIGTSVQNVRREMEEEVGQMQQTIQEMERSCDPLYAPCDPDPTHSPVCRSLTRKQGYLYIRNKTGLVSSSWERQYFFTQGGNLMQQGRGEVAGGLVTDLDNCSVMAVDCDDRRFCFQVTSFDGKKVVTLQSESRKDCEEWIATINNISKRIYLSENAEELAARVNQSALEAVTPSPSFQQRHESMRPSSKGRVGRASSISSVGSEPSPALSVLSLDALVAPETPIQFDHFISPVSEDSSGQGKTAAQSGRRSNPFGESGDSTSEDSEDSILHQLFIVRFLGSMEVRAAESPDVISETMRQILAARAIHNIFRMTESHLLVTCDCLKLIDPQTQVTRLRFPLSSVLQCSSHQDNKRLFGFVLQTAGGRGDSRAVCYIFESNNDGEKICDSIGLAKQIAFHSEMDRKACGKEKGAGQGQRETAGRTQQTEADREGSGGAEPFDRRLESPR</sequence>
<evidence type="ECO:0000313" key="2">
    <source>
        <dbReference type="Proteomes" id="UP000831701"/>
    </source>
</evidence>
<accession>A0ACB8WNG3</accession>
<reference evidence="1" key="1">
    <citation type="submission" date="2022-04" db="EMBL/GenBank/DDBJ databases">
        <title>Jade perch genome.</title>
        <authorList>
            <person name="Chao B."/>
        </authorList>
    </citation>
    <scope>NUCLEOTIDE SEQUENCE</scope>
    <source>
        <strain evidence="1">CB-2022</strain>
    </source>
</reference>
<comment type="caution">
    <text evidence="1">The sequence shown here is derived from an EMBL/GenBank/DDBJ whole genome shotgun (WGS) entry which is preliminary data.</text>
</comment>
<proteinExistence type="predicted"/>
<organism evidence="1 2">
    <name type="scientific">Scortum barcoo</name>
    <name type="common">barcoo grunter</name>
    <dbReference type="NCBI Taxonomy" id="214431"/>
    <lineage>
        <taxon>Eukaryota</taxon>
        <taxon>Metazoa</taxon>
        <taxon>Chordata</taxon>
        <taxon>Craniata</taxon>
        <taxon>Vertebrata</taxon>
        <taxon>Euteleostomi</taxon>
        <taxon>Actinopterygii</taxon>
        <taxon>Neopterygii</taxon>
        <taxon>Teleostei</taxon>
        <taxon>Neoteleostei</taxon>
        <taxon>Acanthomorphata</taxon>
        <taxon>Eupercaria</taxon>
        <taxon>Centrarchiformes</taxon>
        <taxon>Terapontoidei</taxon>
        <taxon>Terapontidae</taxon>
        <taxon>Scortum</taxon>
    </lineage>
</organism>
<keyword evidence="2" id="KW-1185">Reference proteome</keyword>
<dbReference type="EMBL" id="CM041537">
    <property type="protein sequence ID" value="KAI3369285.1"/>
    <property type="molecule type" value="Genomic_DNA"/>
</dbReference>
<evidence type="ECO:0000313" key="1">
    <source>
        <dbReference type="EMBL" id="KAI3369285.1"/>
    </source>
</evidence>
<gene>
    <name evidence="1" type="ORF">L3Q82_007538</name>
</gene>